<gene>
    <name evidence="1" type="ORF">B296_00039979</name>
</gene>
<name>A0A426ZRP8_ENSVE</name>
<proteinExistence type="predicted"/>
<protein>
    <submittedName>
        <fullName evidence="1">Uncharacterized protein</fullName>
    </submittedName>
</protein>
<organism evidence="1 2">
    <name type="scientific">Ensete ventricosum</name>
    <name type="common">Abyssinian banana</name>
    <name type="synonym">Musa ensete</name>
    <dbReference type="NCBI Taxonomy" id="4639"/>
    <lineage>
        <taxon>Eukaryota</taxon>
        <taxon>Viridiplantae</taxon>
        <taxon>Streptophyta</taxon>
        <taxon>Embryophyta</taxon>
        <taxon>Tracheophyta</taxon>
        <taxon>Spermatophyta</taxon>
        <taxon>Magnoliopsida</taxon>
        <taxon>Liliopsida</taxon>
        <taxon>Zingiberales</taxon>
        <taxon>Musaceae</taxon>
        <taxon>Ensete</taxon>
    </lineage>
</organism>
<reference evidence="1 2" key="1">
    <citation type="journal article" date="2014" name="Agronomy (Basel)">
        <title>A Draft Genome Sequence for Ensete ventricosum, the Drought-Tolerant Tree Against Hunger.</title>
        <authorList>
            <person name="Harrison J."/>
            <person name="Moore K.A."/>
            <person name="Paszkiewicz K."/>
            <person name="Jones T."/>
            <person name="Grant M."/>
            <person name="Ambacheew D."/>
            <person name="Muzemil S."/>
            <person name="Studholme D.J."/>
        </authorList>
    </citation>
    <scope>NUCLEOTIDE SEQUENCE [LARGE SCALE GENOMIC DNA]</scope>
</reference>
<dbReference type="Proteomes" id="UP000287651">
    <property type="component" value="Unassembled WGS sequence"/>
</dbReference>
<sequence length="103" mass="11496">MRQFHKKKRTFNLPGFRSPNERRCEVIEGGDGERVGSTIEAAFWSNHRAGFRNRISQGRVRDTTASFSLCSTESVGRVAAGAILPTCVAPRPRTQWLTYSPIG</sequence>
<evidence type="ECO:0000313" key="1">
    <source>
        <dbReference type="EMBL" id="RRT66706.1"/>
    </source>
</evidence>
<comment type="caution">
    <text evidence="1">The sequence shown here is derived from an EMBL/GenBank/DDBJ whole genome shotgun (WGS) entry which is preliminary data.</text>
</comment>
<dbReference type="EMBL" id="AMZH03005327">
    <property type="protein sequence ID" value="RRT66706.1"/>
    <property type="molecule type" value="Genomic_DNA"/>
</dbReference>
<evidence type="ECO:0000313" key="2">
    <source>
        <dbReference type="Proteomes" id="UP000287651"/>
    </source>
</evidence>
<dbReference type="AlphaFoldDB" id="A0A426ZRP8"/>
<accession>A0A426ZRP8</accession>